<dbReference type="STRING" id="201973.SAMN04488025_103105"/>
<name>A0A1I2KWA9_9BACL</name>
<dbReference type="GO" id="GO:0005737">
    <property type="term" value="C:cytoplasm"/>
    <property type="evidence" value="ECO:0007669"/>
    <property type="project" value="TreeGrafter"/>
</dbReference>
<feature type="signal peptide" evidence="1">
    <location>
        <begin position="1"/>
        <end position="20"/>
    </location>
</feature>
<feature type="chain" id="PRO_5038851364" evidence="1">
    <location>
        <begin position="21"/>
        <end position="560"/>
    </location>
</feature>
<dbReference type="RefSeq" id="WP_245751986.1">
    <property type="nucleotide sequence ID" value="NZ_FOOK01000003.1"/>
</dbReference>
<dbReference type="PROSITE" id="PS51257">
    <property type="entry name" value="PROKAR_LIPOPROTEIN"/>
    <property type="match status" value="1"/>
</dbReference>
<dbReference type="InterPro" id="IPR002931">
    <property type="entry name" value="Transglutaminase-like"/>
</dbReference>
<dbReference type="PANTHER" id="PTHR46333">
    <property type="entry name" value="CYTOKINESIS PROTEIN 3"/>
    <property type="match status" value="1"/>
</dbReference>
<dbReference type="SUPFAM" id="SSF54001">
    <property type="entry name" value="Cysteine proteinases"/>
    <property type="match status" value="1"/>
</dbReference>
<dbReference type="Pfam" id="PF01841">
    <property type="entry name" value="Transglut_core"/>
    <property type="match status" value="1"/>
</dbReference>
<dbReference type="SMART" id="SM00460">
    <property type="entry name" value="TGc"/>
    <property type="match status" value="1"/>
</dbReference>
<evidence type="ECO:0000256" key="1">
    <source>
        <dbReference type="SAM" id="SignalP"/>
    </source>
</evidence>
<sequence length="560" mass="63746">MKYRTRLLVFSLVVASLVLASSCSALGILSGQPKDKWQQLVEQENEKIGLKPLKLEPYAKEVGGELQEPRYEKFAVNSSFMVAGSVKKTSGMKSKHVWIEIRKLGGDESPGEKKFSYYTPLKDGSFRQRVQLFAGKGEYQVTVRMPSEATEGYYHDFARFQVVNVNPKLKRDIGWTPAGLEAGLKLTRPKTGYLRADGIVVLEGSIANSYGSPYIMVVLQKGSEKWQRVVRLKDGRFEVKIPLYYGKGTHELKVMVPIPDRENYYQEGASLLVNNTSAERREPIKFYKQYEERGVNLEHPVAGGGKASMKYRIAGSIDPQAPDASRTTHLIVQTKKDGEEATYFIPVNNYRFDGEFWLRFGPGEYEVTVNVPEITDERRDYFRFYSVAEFTVINTAQEDMRYLLPSRGIQSDAPEIKELAERLTAGKKSDRSKAKAIYDFVAKNITYDVQKYRNDEFALDDSALKTLKQRKGVCQDYSFLAIALLRSIGMEARFVEGIADGVRHAWVEVKVDGRWLTMDPTWGSGYLNANGWFVKRYTPKYFDPSPAEFRKTHTRTGVMY</sequence>
<dbReference type="InterPro" id="IPR052557">
    <property type="entry name" value="CAP/Cytokinesis_protein"/>
</dbReference>
<dbReference type="Proteomes" id="UP000198661">
    <property type="component" value="Unassembled WGS sequence"/>
</dbReference>
<dbReference type="AlphaFoldDB" id="A0A1I2KWA9"/>
<keyword evidence="1" id="KW-0732">Signal</keyword>
<dbReference type="Gene3D" id="3.10.620.30">
    <property type="match status" value="1"/>
</dbReference>
<feature type="domain" description="Transglutaminase-like" evidence="2">
    <location>
        <begin position="466"/>
        <end position="522"/>
    </location>
</feature>
<accession>A0A1I2KWA9</accession>
<dbReference type="PANTHER" id="PTHR46333:SF2">
    <property type="entry name" value="CYTOKINESIS PROTEIN 3"/>
    <property type="match status" value="1"/>
</dbReference>
<reference evidence="4" key="1">
    <citation type="submission" date="2016-10" db="EMBL/GenBank/DDBJ databases">
        <authorList>
            <person name="Varghese N."/>
            <person name="Submissions S."/>
        </authorList>
    </citation>
    <scope>NUCLEOTIDE SEQUENCE [LARGE SCALE GENOMIC DNA]</scope>
    <source>
        <strain evidence="4">DSM 44945</strain>
    </source>
</reference>
<protein>
    <submittedName>
        <fullName evidence="3">Transglutaminase-like superfamily protein</fullName>
    </submittedName>
</protein>
<dbReference type="EMBL" id="FOOK01000003">
    <property type="protein sequence ID" value="SFF71304.1"/>
    <property type="molecule type" value="Genomic_DNA"/>
</dbReference>
<proteinExistence type="predicted"/>
<organism evidence="3 4">
    <name type="scientific">Planifilum fulgidum</name>
    <dbReference type="NCBI Taxonomy" id="201973"/>
    <lineage>
        <taxon>Bacteria</taxon>
        <taxon>Bacillati</taxon>
        <taxon>Bacillota</taxon>
        <taxon>Bacilli</taxon>
        <taxon>Bacillales</taxon>
        <taxon>Thermoactinomycetaceae</taxon>
        <taxon>Planifilum</taxon>
    </lineage>
</organism>
<dbReference type="InterPro" id="IPR038765">
    <property type="entry name" value="Papain-like_cys_pep_sf"/>
</dbReference>
<evidence type="ECO:0000313" key="3">
    <source>
        <dbReference type="EMBL" id="SFF71304.1"/>
    </source>
</evidence>
<keyword evidence="4" id="KW-1185">Reference proteome</keyword>
<evidence type="ECO:0000259" key="2">
    <source>
        <dbReference type="SMART" id="SM00460"/>
    </source>
</evidence>
<gene>
    <name evidence="3" type="ORF">SAMN04488025_103105</name>
</gene>
<evidence type="ECO:0000313" key="4">
    <source>
        <dbReference type="Proteomes" id="UP000198661"/>
    </source>
</evidence>